<dbReference type="SMART" id="SM00226">
    <property type="entry name" value="LMWPc"/>
    <property type="match status" value="1"/>
</dbReference>
<dbReference type="EMBL" id="UPPP01000065">
    <property type="protein sequence ID" value="VBB06540.1"/>
    <property type="molecule type" value="Genomic_DNA"/>
</dbReference>
<name>A0A498R6K9_9FIRM</name>
<dbReference type="GO" id="GO:0004725">
    <property type="term" value="F:protein tyrosine phosphatase activity"/>
    <property type="evidence" value="ECO:0007669"/>
    <property type="project" value="InterPro"/>
</dbReference>
<accession>A0A498R6K9</accession>
<dbReference type="PRINTS" id="PR00719">
    <property type="entry name" value="LMWPTPASE"/>
</dbReference>
<evidence type="ECO:0000256" key="4">
    <source>
        <dbReference type="PIRSR" id="PIRSR617867-1"/>
    </source>
</evidence>
<dbReference type="InterPro" id="IPR023485">
    <property type="entry name" value="Ptyr_pPase"/>
</dbReference>
<dbReference type="CDD" id="cd16344">
    <property type="entry name" value="LMWPAP"/>
    <property type="match status" value="1"/>
</dbReference>
<feature type="active site" description="Nucleophile" evidence="4">
    <location>
        <position position="8"/>
    </location>
</feature>
<keyword evidence="7" id="KW-1185">Reference proteome</keyword>
<dbReference type="PANTHER" id="PTHR11717">
    <property type="entry name" value="LOW MOLECULAR WEIGHT PROTEIN TYROSINE PHOSPHATASE"/>
    <property type="match status" value="1"/>
</dbReference>
<evidence type="ECO:0000256" key="2">
    <source>
        <dbReference type="ARBA" id="ARBA00022801"/>
    </source>
</evidence>
<evidence type="ECO:0000256" key="1">
    <source>
        <dbReference type="ARBA" id="ARBA00011063"/>
    </source>
</evidence>
<dbReference type="OrthoDB" id="9784339at2"/>
<comment type="similarity">
    <text evidence="1">Belongs to the low molecular weight phosphotyrosine protein phosphatase family.</text>
</comment>
<dbReference type="RefSeq" id="WP_122627486.1">
    <property type="nucleotide sequence ID" value="NZ_UPPP01000065.1"/>
</dbReference>
<dbReference type="AlphaFoldDB" id="A0A498R6K9"/>
<dbReference type="PANTHER" id="PTHR11717:SF31">
    <property type="entry name" value="LOW MOLECULAR WEIGHT PROTEIN-TYROSINE-PHOSPHATASE ETP-RELATED"/>
    <property type="match status" value="1"/>
</dbReference>
<keyword evidence="2" id="KW-0378">Hydrolase</keyword>
<feature type="active site" evidence="4">
    <location>
        <position position="14"/>
    </location>
</feature>
<dbReference type="InterPro" id="IPR050438">
    <property type="entry name" value="LMW_PTPase"/>
</dbReference>
<dbReference type="InterPro" id="IPR036196">
    <property type="entry name" value="Ptyr_pPase_sf"/>
</dbReference>
<reference evidence="6 7" key="1">
    <citation type="submission" date="2018-06" db="EMBL/GenBank/DDBJ databases">
        <authorList>
            <person name="Strepis N."/>
        </authorList>
    </citation>
    <scope>NUCLEOTIDE SEQUENCE [LARGE SCALE GENOMIC DNA]</scope>
    <source>
        <strain evidence="6">LUCI</strain>
    </source>
</reference>
<proteinExistence type="inferred from homology"/>
<gene>
    <name evidence="6" type="ORF">LUCI_1776</name>
</gene>
<feature type="active site" description="Proton donor" evidence="4">
    <location>
        <position position="121"/>
    </location>
</feature>
<evidence type="ECO:0000313" key="7">
    <source>
        <dbReference type="Proteomes" id="UP000277811"/>
    </source>
</evidence>
<protein>
    <submittedName>
        <fullName evidence="6">Protein-tyrosine phosphatase low molecular weight</fullName>
    </submittedName>
</protein>
<dbReference type="Pfam" id="PF01451">
    <property type="entry name" value="LMWPc"/>
    <property type="match status" value="1"/>
</dbReference>
<dbReference type="Proteomes" id="UP000277811">
    <property type="component" value="Unassembled WGS sequence"/>
</dbReference>
<dbReference type="InterPro" id="IPR017867">
    <property type="entry name" value="Tyr_phospatase_low_mol_wt"/>
</dbReference>
<dbReference type="SUPFAM" id="SSF52788">
    <property type="entry name" value="Phosphotyrosine protein phosphatases I"/>
    <property type="match status" value="1"/>
</dbReference>
<dbReference type="Gene3D" id="3.40.50.2300">
    <property type="match status" value="1"/>
</dbReference>
<organism evidence="6 7">
    <name type="scientific">Lucifera butyrica</name>
    <dbReference type="NCBI Taxonomy" id="1351585"/>
    <lineage>
        <taxon>Bacteria</taxon>
        <taxon>Bacillati</taxon>
        <taxon>Bacillota</taxon>
        <taxon>Negativicutes</taxon>
        <taxon>Veillonellales</taxon>
        <taxon>Veillonellaceae</taxon>
        <taxon>Lucifera</taxon>
    </lineage>
</organism>
<keyword evidence="3" id="KW-0904">Protein phosphatase</keyword>
<evidence type="ECO:0000256" key="3">
    <source>
        <dbReference type="ARBA" id="ARBA00022912"/>
    </source>
</evidence>
<evidence type="ECO:0000259" key="5">
    <source>
        <dbReference type="SMART" id="SM00226"/>
    </source>
</evidence>
<feature type="domain" description="Phosphotyrosine protein phosphatase I" evidence="5">
    <location>
        <begin position="2"/>
        <end position="147"/>
    </location>
</feature>
<sequence>MLRILIVCTGNTCRSPMTEALLQRKVKENNLTEIIRVLSAGIAAGADSPASDGAVHAMGLRNIDLSAHRSRQLLFEYIEASDLILTMTERHKRAVLQLAPQAGAKVFTLAEYAGETVDIADPFGGSHARYEACARQIEDLVNKIWEKIVDLAGKKS</sequence>
<evidence type="ECO:0000313" key="6">
    <source>
        <dbReference type="EMBL" id="VBB06540.1"/>
    </source>
</evidence>